<feature type="compositionally biased region" description="Low complexity" evidence="1">
    <location>
        <begin position="65"/>
        <end position="89"/>
    </location>
</feature>
<evidence type="ECO:0000313" key="3">
    <source>
        <dbReference type="EMBL" id="KAG5188413.1"/>
    </source>
</evidence>
<dbReference type="GO" id="GO:0031267">
    <property type="term" value="F:small GTPase binding"/>
    <property type="evidence" value="ECO:0007669"/>
    <property type="project" value="TreeGrafter"/>
</dbReference>
<dbReference type="AlphaFoldDB" id="A0A835Z8H8"/>
<dbReference type="PANTHER" id="PTHR47219">
    <property type="entry name" value="RAB GTPASE-ACTIVATING PROTEIN 1-LIKE"/>
    <property type="match status" value="1"/>
</dbReference>
<dbReference type="Pfam" id="PF00566">
    <property type="entry name" value="RabGAP-TBC"/>
    <property type="match status" value="2"/>
</dbReference>
<reference evidence="3" key="1">
    <citation type="submission" date="2021-02" db="EMBL/GenBank/DDBJ databases">
        <title>First Annotated Genome of the Yellow-green Alga Tribonema minus.</title>
        <authorList>
            <person name="Mahan K.M."/>
        </authorList>
    </citation>
    <scope>NUCLEOTIDE SEQUENCE</scope>
    <source>
        <strain evidence="3">UTEX B ZZ1240</strain>
    </source>
</reference>
<dbReference type="SUPFAM" id="SSF47923">
    <property type="entry name" value="Ypt/Rab-GAP domain of gyp1p"/>
    <property type="match status" value="2"/>
</dbReference>
<name>A0A835Z8H8_9STRA</name>
<dbReference type="GO" id="GO:0005096">
    <property type="term" value="F:GTPase activator activity"/>
    <property type="evidence" value="ECO:0007669"/>
    <property type="project" value="TreeGrafter"/>
</dbReference>
<dbReference type="SMART" id="SM00164">
    <property type="entry name" value="TBC"/>
    <property type="match status" value="1"/>
</dbReference>
<dbReference type="PANTHER" id="PTHR47219:SF9">
    <property type="entry name" value="GTPASE ACTIVATING PROTEIN AND CENTROSOME-ASSOCIATED, ISOFORM B"/>
    <property type="match status" value="1"/>
</dbReference>
<comment type="caution">
    <text evidence="3">The sequence shown here is derived from an EMBL/GenBank/DDBJ whole genome shotgun (WGS) entry which is preliminary data.</text>
</comment>
<feature type="region of interest" description="Disordered" evidence="1">
    <location>
        <begin position="46"/>
        <end position="94"/>
    </location>
</feature>
<keyword evidence="4" id="KW-1185">Reference proteome</keyword>
<sequence>MAEEEELREQQALDTRAAAANLESIPEAKAAHLVAACVAVVQGVADSGTEPDGRESSGNSVTASAQGAVADNTGAAAADQPRAAPAADASHLPEGGSALTAAAAAALHQQPTALAPAINPRDAGVHDRSHGCVDAGTAPLRAAPSEDELFRGVWRLDSASQSAGRLLSEELHELGADAGRAVGSDAAALSRYGGASGCVVVTPIGHGGFVATLGGAAAAADARAVALGDSGGAPYGAARAVIMDEAPAGADDEGWVFISTRGIVSPLGQSSGATAFEASQRLTWQASEGGGALGSGGGGAAPMLGAAGAERAFSKTDRYGIFVTSERAASPRVGAPAQAVKAKDDERSHKWLTMREHWDALVGKKGGEKLLKKRARKGIPDTVRGEMWQLLCGSKTLMAAHPGVYDALVASHVQVDGPIEEDIPRTMFDHEMFCNHSHFEGHGKLRRVLLAFGRRDREGINYIAALFLLYMTEEEAFWLLQKDEAGHQQLVEGQQPEKVEEGMDDQEKQQENLYRLLVTGLVFLLRFVFHYVMDGLALKFTPRLHNHLKSNDIDPTMYAHPWFMTCFTQSFPYDLVTRVWDIFLKEDWKIMYRVCLALFKSVEDEVCALDLERANMVLRKLPAAADASVIMDLALRIPLKHKHIEKRVAKFYEQLNAPAAATTTAR</sequence>
<dbReference type="InterPro" id="IPR035969">
    <property type="entry name" value="Rab-GAP_TBC_sf"/>
</dbReference>
<dbReference type="Proteomes" id="UP000664859">
    <property type="component" value="Unassembled WGS sequence"/>
</dbReference>
<accession>A0A835Z8H8</accession>
<protein>
    <submittedName>
        <fullName evidence="3">Rab-GTPase-TBC domain-containing protein</fullName>
    </submittedName>
</protein>
<dbReference type="Gene3D" id="1.10.472.80">
    <property type="entry name" value="Ypt/Rab-GAP domain of gyp1p, domain 3"/>
    <property type="match status" value="1"/>
</dbReference>
<evidence type="ECO:0000256" key="1">
    <source>
        <dbReference type="SAM" id="MobiDB-lite"/>
    </source>
</evidence>
<dbReference type="Gene3D" id="1.10.10.750">
    <property type="entry name" value="Ypt/Rab-GAP domain of gyp1p, domain 1"/>
    <property type="match status" value="1"/>
</dbReference>
<dbReference type="Gene3D" id="1.10.8.270">
    <property type="entry name" value="putative rabgap domain of human tbc1 domain family member 14 like domains"/>
    <property type="match status" value="1"/>
</dbReference>
<evidence type="ECO:0000313" key="4">
    <source>
        <dbReference type="Proteomes" id="UP000664859"/>
    </source>
</evidence>
<dbReference type="InterPro" id="IPR000195">
    <property type="entry name" value="Rab-GAP-TBC_dom"/>
</dbReference>
<gene>
    <name evidence="3" type="ORF">JKP88DRAFT_353383</name>
</gene>
<proteinExistence type="predicted"/>
<dbReference type="EMBL" id="JAFCMP010000069">
    <property type="protein sequence ID" value="KAG5188413.1"/>
    <property type="molecule type" value="Genomic_DNA"/>
</dbReference>
<dbReference type="InterPro" id="IPR050302">
    <property type="entry name" value="Rab_GAP_TBC_domain"/>
</dbReference>
<evidence type="ECO:0000259" key="2">
    <source>
        <dbReference type="PROSITE" id="PS50086"/>
    </source>
</evidence>
<dbReference type="PROSITE" id="PS50086">
    <property type="entry name" value="TBC_RABGAP"/>
    <property type="match status" value="1"/>
</dbReference>
<feature type="domain" description="Rab-GAP TBC" evidence="2">
    <location>
        <begin position="378"/>
        <end position="587"/>
    </location>
</feature>
<dbReference type="OrthoDB" id="294251at2759"/>
<organism evidence="3 4">
    <name type="scientific">Tribonema minus</name>
    <dbReference type="NCBI Taxonomy" id="303371"/>
    <lineage>
        <taxon>Eukaryota</taxon>
        <taxon>Sar</taxon>
        <taxon>Stramenopiles</taxon>
        <taxon>Ochrophyta</taxon>
        <taxon>PX clade</taxon>
        <taxon>Xanthophyceae</taxon>
        <taxon>Tribonematales</taxon>
        <taxon>Tribonemataceae</taxon>
        <taxon>Tribonema</taxon>
    </lineage>
</organism>